<dbReference type="AlphaFoldDB" id="A0AAV7TFB0"/>
<evidence type="ECO:0000313" key="1">
    <source>
        <dbReference type="EMBL" id="KAJ1175212.1"/>
    </source>
</evidence>
<sequence length="143" mass="15688">MRGDRGSRVRRHCSCSIPGVSSVKDELLEDEFVDLPGGYYPKASVFLKPAAERTKRLMKLPLIGGVMSSREGHISLQPWEARKLQCVLAQPSPARADGRHCHKSRGGSARSSSGDALFIYSFLRGAHSALTLKDGAEMMSRFI</sequence>
<dbReference type="Proteomes" id="UP001066276">
    <property type="component" value="Chromosome 3_2"/>
</dbReference>
<keyword evidence="2" id="KW-1185">Reference proteome</keyword>
<comment type="caution">
    <text evidence="1">The sequence shown here is derived from an EMBL/GenBank/DDBJ whole genome shotgun (WGS) entry which is preliminary data.</text>
</comment>
<name>A0AAV7TFB0_PLEWA</name>
<proteinExistence type="predicted"/>
<evidence type="ECO:0000313" key="2">
    <source>
        <dbReference type="Proteomes" id="UP001066276"/>
    </source>
</evidence>
<dbReference type="EMBL" id="JANPWB010000006">
    <property type="protein sequence ID" value="KAJ1175212.1"/>
    <property type="molecule type" value="Genomic_DNA"/>
</dbReference>
<organism evidence="1 2">
    <name type="scientific">Pleurodeles waltl</name>
    <name type="common">Iberian ribbed newt</name>
    <dbReference type="NCBI Taxonomy" id="8319"/>
    <lineage>
        <taxon>Eukaryota</taxon>
        <taxon>Metazoa</taxon>
        <taxon>Chordata</taxon>
        <taxon>Craniata</taxon>
        <taxon>Vertebrata</taxon>
        <taxon>Euteleostomi</taxon>
        <taxon>Amphibia</taxon>
        <taxon>Batrachia</taxon>
        <taxon>Caudata</taxon>
        <taxon>Salamandroidea</taxon>
        <taxon>Salamandridae</taxon>
        <taxon>Pleurodelinae</taxon>
        <taxon>Pleurodeles</taxon>
    </lineage>
</organism>
<protein>
    <submittedName>
        <fullName evidence="1">Uncharacterized protein</fullName>
    </submittedName>
</protein>
<reference evidence="1" key="1">
    <citation type="journal article" date="2022" name="bioRxiv">
        <title>Sequencing and chromosome-scale assembly of the giantPleurodeles waltlgenome.</title>
        <authorList>
            <person name="Brown T."/>
            <person name="Elewa A."/>
            <person name="Iarovenko S."/>
            <person name="Subramanian E."/>
            <person name="Araus A.J."/>
            <person name="Petzold A."/>
            <person name="Susuki M."/>
            <person name="Suzuki K.-i.T."/>
            <person name="Hayashi T."/>
            <person name="Toyoda A."/>
            <person name="Oliveira C."/>
            <person name="Osipova E."/>
            <person name="Leigh N.D."/>
            <person name="Simon A."/>
            <person name="Yun M.H."/>
        </authorList>
    </citation>
    <scope>NUCLEOTIDE SEQUENCE</scope>
    <source>
        <strain evidence="1">20211129_DDA</strain>
        <tissue evidence="1">Liver</tissue>
    </source>
</reference>
<gene>
    <name evidence="1" type="ORF">NDU88_000503</name>
</gene>
<accession>A0AAV7TFB0</accession>